<sequence>MVAYDVEVVAVPGAGRATLGEGALVVLAVRPDQAARLAQAQAAAKLFVVIRPRTAHFERQSDYRQ</sequence>
<gene>
    <name evidence="1" type="ORF">D5H75_10325</name>
</gene>
<organism evidence="1 2">
    <name type="scientific">Bailinhaonella thermotolerans</name>
    <dbReference type="NCBI Taxonomy" id="1070861"/>
    <lineage>
        <taxon>Bacteria</taxon>
        <taxon>Bacillati</taxon>
        <taxon>Actinomycetota</taxon>
        <taxon>Actinomycetes</taxon>
        <taxon>Streptosporangiales</taxon>
        <taxon>Streptosporangiaceae</taxon>
        <taxon>Bailinhaonella</taxon>
    </lineage>
</organism>
<comment type="caution">
    <text evidence="1">The sequence shown here is derived from an EMBL/GenBank/DDBJ whole genome shotgun (WGS) entry which is preliminary data.</text>
</comment>
<dbReference type="EMBL" id="QZEY01000003">
    <property type="protein sequence ID" value="RJL33224.1"/>
    <property type="molecule type" value="Genomic_DNA"/>
</dbReference>
<dbReference type="Proteomes" id="UP000265768">
    <property type="component" value="Unassembled WGS sequence"/>
</dbReference>
<protein>
    <submittedName>
        <fullName evidence="1">Uncharacterized protein</fullName>
    </submittedName>
</protein>
<proteinExistence type="predicted"/>
<accession>A0A3A4B6T8</accession>
<reference evidence="1 2" key="1">
    <citation type="submission" date="2018-09" db="EMBL/GenBank/DDBJ databases">
        <title>YIM 75507 draft genome.</title>
        <authorList>
            <person name="Tang S."/>
            <person name="Feng Y."/>
        </authorList>
    </citation>
    <scope>NUCLEOTIDE SEQUENCE [LARGE SCALE GENOMIC DNA]</scope>
    <source>
        <strain evidence="1 2">YIM 75507</strain>
    </source>
</reference>
<evidence type="ECO:0000313" key="1">
    <source>
        <dbReference type="EMBL" id="RJL33224.1"/>
    </source>
</evidence>
<evidence type="ECO:0000313" key="2">
    <source>
        <dbReference type="Proteomes" id="UP000265768"/>
    </source>
</evidence>
<keyword evidence="2" id="KW-1185">Reference proteome</keyword>
<dbReference type="AlphaFoldDB" id="A0A3A4B6T8"/>
<name>A0A3A4B6T8_9ACTN</name>